<evidence type="ECO:0000313" key="3">
    <source>
        <dbReference type="Proteomes" id="UP000646053"/>
    </source>
</evidence>
<evidence type="ECO:0000259" key="1">
    <source>
        <dbReference type="Pfam" id="PF04101"/>
    </source>
</evidence>
<dbReference type="Pfam" id="PF04101">
    <property type="entry name" value="Glyco_tran_28_C"/>
    <property type="match status" value="1"/>
</dbReference>
<organism evidence="2 3">
    <name type="scientific">Myxacorys almedinensis A</name>
    <dbReference type="NCBI Taxonomy" id="2690445"/>
    <lineage>
        <taxon>Bacteria</taxon>
        <taxon>Bacillati</taxon>
        <taxon>Cyanobacteriota</taxon>
        <taxon>Cyanophyceae</taxon>
        <taxon>Leptolyngbyales</taxon>
        <taxon>Leptolyngbyaceae</taxon>
        <taxon>Myxacorys</taxon>
        <taxon>Myxacorys almedinensis</taxon>
    </lineage>
</organism>
<dbReference type="PANTHER" id="PTHR21015">
    <property type="entry name" value="UDP-N-ACETYLGLUCOSAMINE--N-ACETYLMURAMYL-(PENTAPEPTIDE) PYROPHOSPHORYL-UNDECAPRENOL N-ACETYLGLUCOSAMINE TRANSFERASE 1"/>
    <property type="match status" value="1"/>
</dbReference>
<name>A0A8J8CHA8_9CYAN</name>
<dbReference type="PANTHER" id="PTHR21015:SF28">
    <property type="entry name" value="SLL1722 PROTEIN"/>
    <property type="match status" value="1"/>
</dbReference>
<dbReference type="SUPFAM" id="SSF53756">
    <property type="entry name" value="UDP-Glycosyltransferase/glycogen phosphorylase"/>
    <property type="match status" value="1"/>
</dbReference>
<feature type="domain" description="Glycosyl transferase family 28 C-terminal" evidence="1">
    <location>
        <begin position="230"/>
        <end position="373"/>
    </location>
</feature>
<dbReference type="AlphaFoldDB" id="A0A8J8CHA8"/>
<dbReference type="RefSeq" id="WP_162421952.1">
    <property type="nucleotide sequence ID" value="NZ_WVIE01000003.1"/>
</dbReference>
<protein>
    <submittedName>
        <fullName evidence="2">Glycosyl transferase</fullName>
    </submittedName>
</protein>
<accession>A0A8J8CHA8</accession>
<keyword evidence="3" id="KW-1185">Reference proteome</keyword>
<keyword evidence="2" id="KW-0808">Transferase</keyword>
<evidence type="ECO:0000313" key="2">
    <source>
        <dbReference type="EMBL" id="NDJ16444.1"/>
    </source>
</evidence>
<proteinExistence type="predicted"/>
<dbReference type="Proteomes" id="UP000646053">
    <property type="component" value="Unassembled WGS sequence"/>
</dbReference>
<reference evidence="2" key="1">
    <citation type="submission" date="2019-12" db="EMBL/GenBank/DDBJ databases">
        <title>High-Quality draft genome sequences of three cyanobacteria isolated from the limestone walls of the Old Cathedral of Coimbra.</title>
        <authorList>
            <person name="Tiago I."/>
            <person name="Soares F."/>
            <person name="Portugal A."/>
        </authorList>
    </citation>
    <scope>NUCLEOTIDE SEQUENCE</scope>
    <source>
        <strain evidence="2">A</strain>
    </source>
</reference>
<dbReference type="Gene3D" id="3.40.50.2000">
    <property type="entry name" value="Glycogen Phosphorylase B"/>
    <property type="match status" value="1"/>
</dbReference>
<comment type="caution">
    <text evidence="2">The sequence shown here is derived from an EMBL/GenBank/DDBJ whole genome shotgun (WGS) entry which is preliminary data.</text>
</comment>
<dbReference type="EMBL" id="WVIE01000003">
    <property type="protein sequence ID" value="NDJ16444.1"/>
    <property type="molecule type" value="Genomic_DNA"/>
</dbReference>
<sequence length="399" mass="44904">MKRLMFYCQHILGMGHLVRSMEIVRGLTPTFQVCFINGGEIINGFAIPDGIEIVNLPAIKTDSEFRTLQAVDSNQDLAILQEVRKTQLLAVFKQFQPDVLMVELFPFGRRKFSFELIPLLEEIRAQGKQTKVVCSLRDIVVTKQNRDQHEEKVCTLMNQYFDLLLIHGDAQFQPIEETFSRIHELRCPVHYTGYVVQSQRVQSQPESAICDTSQETVLTLPQPLILATVGGGRFGHELLNAVVDTAPILEVALPHHIQVFTGPFFPDKQFADLQAKAVQCGNLTVDRFTPNLLPYMQKADLSISMSGYNTTMNVLTTGTRALLLAFTGNDDQEQRIRSEKLAKLGVVDTIQPDQLEPHRFALHVMTCLQKQPTTLEFDFNGVTKTAALLQHLVADQQVA</sequence>
<dbReference type="InterPro" id="IPR007235">
    <property type="entry name" value="Glyco_trans_28_C"/>
</dbReference>
<gene>
    <name evidence="2" type="ORF">GS601_03910</name>
</gene>
<dbReference type="GO" id="GO:0016758">
    <property type="term" value="F:hexosyltransferase activity"/>
    <property type="evidence" value="ECO:0007669"/>
    <property type="project" value="InterPro"/>
</dbReference>